<protein>
    <submittedName>
        <fullName evidence="4">Serine hydrolase</fullName>
    </submittedName>
</protein>
<evidence type="ECO:0000256" key="1">
    <source>
        <dbReference type="SAM" id="SignalP"/>
    </source>
</evidence>
<proteinExistence type="predicted"/>
<dbReference type="Proteomes" id="UP000831113">
    <property type="component" value="Chromosome"/>
</dbReference>
<keyword evidence="5" id="KW-1185">Reference proteome</keyword>
<dbReference type="Pfam" id="PF00144">
    <property type="entry name" value="Beta-lactamase"/>
    <property type="match status" value="1"/>
</dbReference>
<dbReference type="InterPro" id="IPR026444">
    <property type="entry name" value="Secre_tail"/>
</dbReference>
<reference evidence="4 5" key="1">
    <citation type="submission" date="2022-03" db="EMBL/GenBank/DDBJ databases">
        <title>Hymenobactersp. isolated from the air.</title>
        <authorList>
            <person name="Won M."/>
            <person name="Kwon S.-W."/>
        </authorList>
    </citation>
    <scope>NUCLEOTIDE SEQUENCE [LARGE SCALE GENOMIC DNA]</scope>
    <source>
        <strain evidence="4 5">KACC 21982</strain>
    </source>
</reference>
<evidence type="ECO:0000259" key="3">
    <source>
        <dbReference type="Pfam" id="PF18962"/>
    </source>
</evidence>
<sequence>MKYTLLLLIWLLSLGALPAHAQQSALYFPPAAGAWATTSPQSLGWCQPQLDSLLIFLGRKQTKSFLVLKDGRMVVERYYGTYTQDSVWYWASAGKSLTAILIGIAQQDGLLRLSDSTSRTLGQSWTSAPPLKERLITVRHQLTMTTGLDDTPPVPCTADSQTPGCLLYRADAGTRWAYHNAPYLLLQNVVAAASGLTFNHYTNQRLASRIGMNGLWVQGTYYSRARDMARFGLLTLARGTWNGTAILRDTSYFRHMTTPSQPLNRSYGYLWWLNGQSTYRLPGPQQTTFTGPLIPTAPADLIGALGKNDQKIYVVSSLGLVVVRQGKEAGDSRLALSSFDAELWRYLMAAVQCRPLAASAAISKPAAQLYPNPATATVTASFVPGTLRLHLLDATGRVVLKQLAASSETTISLAGLPQGLYLLQWLAPEGHVLGARRLVKE</sequence>
<keyword evidence="1" id="KW-0732">Signal</keyword>
<evidence type="ECO:0000313" key="5">
    <source>
        <dbReference type="Proteomes" id="UP000831113"/>
    </source>
</evidence>
<dbReference type="PANTHER" id="PTHR43283">
    <property type="entry name" value="BETA-LACTAMASE-RELATED"/>
    <property type="match status" value="1"/>
</dbReference>
<feature type="domain" description="Secretion system C-terminal sorting" evidence="3">
    <location>
        <begin position="369"/>
        <end position="425"/>
    </location>
</feature>
<evidence type="ECO:0000313" key="4">
    <source>
        <dbReference type="EMBL" id="UOG75680.1"/>
    </source>
</evidence>
<feature type="chain" id="PRO_5047547707" evidence="1">
    <location>
        <begin position="22"/>
        <end position="441"/>
    </location>
</feature>
<dbReference type="InterPro" id="IPR001466">
    <property type="entry name" value="Beta-lactam-related"/>
</dbReference>
<accession>A0ABY4CZI8</accession>
<evidence type="ECO:0000259" key="2">
    <source>
        <dbReference type="Pfam" id="PF00144"/>
    </source>
</evidence>
<dbReference type="Gene3D" id="3.40.710.10">
    <property type="entry name" value="DD-peptidase/beta-lactamase superfamily"/>
    <property type="match status" value="1"/>
</dbReference>
<feature type="domain" description="Beta-lactamase-related" evidence="2">
    <location>
        <begin position="64"/>
        <end position="283"/>
    </location>
</feature>
<organism evidence="4 5">
    <name type="scientific">Hymenobacter tibetensis</name>
    <dbReference type="NCBI Taxonomy" id="497967"/>
    <lineage>
        <taxon>Bacteria</taxon>
        <taxon>Pseudomonadati</taxon>
        <taxon>Bacteroidota</taxon>
        <taxon>Cytophagia</taxon>
        <taxon>Cytophagales</taxon>
        <taxon>Hymenobacteraceae</taxon>
        <taxon>Hymenobacter</taxon>
    </lineage>
</organism>
<dbReference type="EMBL" id="CP094669">
    <property type="protein sequence ID" value="UOG75680.1"/>
    <property type="molecule type" value="Genomic_DNA"/>
</dbReference>
<dbReference type="Pfam" id="PF18962">
    <property type="entry name" value="Por_Secre_tail"/>
    <property type="match status" value="1"/>
</dbReference>
<keyword evidence="4" id="KW-0378">Hydrolase</keyword>
<gene>
    <name evidence="4" type="ORF">MTX78_03580</name>
</gene>
<dbReference type="SUPFAM" id="SSF56601">
    <property type="entry name" value="beta-lactamase/transpeptidase-like"/>
    <property type="match status" value="1"/>
</dbReference>
<dbReference type="InterPro" id="IPR012338">
    <property type="entry name" value="Beta-lactam/transpept-like"/>
</dbReference>
<name>A0ABY4CZI8_9BACT</name>
<dbReference type="PANTHER" id="PTHR43283:SF7">
    <property type="entry name" value="BETA-LACTAMASE-RELATED DOMAIN-CONTAINING PROTEIN"/>
    <property type="match status" value="1"/>
</dbReference>
<dbReference type="GO" id="GO:0016787">
    <property type="term" value="F:hydrolase activity"/>
    <property type="evidence" value="ECO:0007669"/>
    <property type="project" value="UniProtKB-KW"/>
</dbReference>
<feature type="signal peptide" evidence="1">
    <location>
        <begin position="1"/>
        <end position="21"/>
    </location>
</feature>
<dbReference type="RefSeq" id="WP_243799976.1">
    <property type="nucleotide sequence ID" value="NZ_CP094669.1"/>
</dbReference>
<dbReference type="NCBIfam" id="TIGR04183">
    <property type="entry name" value="Por_Secre_tail"/>
    <property type="match status" value="1"/>
</dbReference>
<dbReference type="InterPro" id="IPR050789">
    <property type="entry name" value="Diverse_Enzym_Activities"/>
</dbReference>